<dbReference type="PANTHER" id="PTHR10724">
    <property type="entry name" value="30S RIBOSOMAL PROTEIN S1"/>
    <property type="match status" value="1"/>
</dbReference>
<dbReference type="PANTHER" id="PTHR10724:SF7">
    <property type="entry name" value="SMALL RIBOSOMAL SUBUNIT PROTEIN BS1C"/>
    <property type="match status" value="1"/>
</dbReference>
<evidence type="ECO:0000256" key="3">
    <source>
        <dbReference type="ARBA" id="ARBA00023274"/>
    </source>
</evidence>
<feature type="compositionally biased region" description="Low complexity" evidence="4">
    <location>
        <begin position="183"/>
        <end position="204"/>
    </location>
</feature>
<keyword evidence="2" id="KW-0689">Ribosomal protein</keyword>
<dbReference type="OrthoDB" id="60224at2157"/>
<evidence type="ECO:0000256" key="4">
    <source>
        <dbReference type="SAM" id="MobiDB-lite"/>
    </source>
</evidence>
<dbReference type="Gene3D" id="2.40.50.140">
    <property type="entry name" value="Nucleic acid-binding proteins"/>
    <property type="match status" value="1"/>
</dbReference>
<feature type="compositionally biased region" description="Acidic residues" evidence="4">
    <location>
        <begin position="252"/>
        <end position="282"/>
    </location>
</feature>
<evidence type="ECO:0000313" key="6">
    <source>
        <dbReference type="EMBL" id="RJX43602.1"/>
    </source>
</evidence>
<evidence type="ECO:0000313" key="7">
    <source>
        <dbReference type="Proteomes" id="UP000276588"/>
    </source>
</evidence>
<comment type="similarity">
    <text evidence="1">Belongs to the bacterial ribosomal protein bS1 family.</text>
</comment>
<proteinExistence type="inferred from homology"/>
<dbReference type="GO" id="GO:0006412">
    <property type="term" value="P:translation"/>
    <property type="evidence" value="ECO:0007669"/>
    <property type="project" value="TreeGrafter"/>
</dbReference>
<feature type="compositionally biased region" description="Acidic residues" evidence="4">
    <location>
        <begin position="120"/>
        <end position="143"/>
    </location>
</feature>
<protein>
    <submittedName>
        <fullName evidence="6">DNA-binding protein</fullName>
    </submittedName>
</protein>
<dbReference type="AlphaFoldDB" id="A0A3A6Q316"/>
<feature type="compositionally biased region" description="Low complexity" evidence="4">
    <location>
        <begin position="144"/>
        <end position="155"/>
    </location>
</feature>
<gene>
    <name evidence="6" type="ORF">DM826_04955</name>
</gene>
<feature type="compositionally biased region" description="Acidic residues" evidence="4">
    <location>
        <begin position="156"/>
        <end position="178"/>
    </location>
</feature>
<dbReference type="RefSeq" id="WP_120102112.1">
    <property type="nucleotide sequence ID" value="NZ_QKNY01000007.1"/>
</dbReference>
<accession>A0A3A6Q316</accession>
<dbReference type="Pfam" id="PF01336">
    <property type="entry name" value="tRNA_anti-codon"/>
    <property type="match status" value="1"/>
</dbReference>
<organism evidence="6 7">
    <name type="scientific">Halonotius aquaticus</name>
    <dbReference type="NCBI Taxonomy" id="2216978"/>
    <lineage>
        <taxon>Archaea</taxon>
        <taxon>Methanobacteriati</taxon>
        <taxon>Methanobacteriota</taxon>
        <taxon>Stenosarchaea group</taxon>
        <taxon>Halobacteria</taxon>
        <taxon>Halobacteriales</taxon>
        <taxon>Haloferacaceae</taxon>
        <taxon>Halonotius</taxon>
    </lineage>
</organism>
<feature type="region of interest" description="Disordered" evidence="4">
    <location>
        <begin position="114"/>
        <end position="226"/>
    </location>
</feature>
<dbReference type="InterPro" id="IPR004365">
    <property type="entry name" value="NA-bd_OB_tRNA"/>
</dbReference>
<dbReference type="Pfam" id="PF00575">
    <property type="entry name" value="S1"/>
    <property type="match status" value="1"/>
</dbReference>
<dbReference type="InterPro" id="IPR012340">
    <property type="entry name" value="NA-bd_OB-fold"/>
</dbReference>
<sequence length="775" mass="82604">MGTCIICGTPVDGGHVCASHQEDVLFEFRGNNAAQLVPSRFYEGTVDGYADFGVFVDIAPGVTGLLHRSELDRRLDSLDWEPGDTVCVKVTNVRDNGNIDLAKSIRQSEREFRGKIILDGDGETLPSDEDDDADADADEETPDPESTPAESASDSADTDDTAIDTDDTAIDTDADESSPTENDPSPTDATADPTPAETDGDAAAVTESTGDDVASESVADTAGGTADAAVDAEAVTDTDADTNGTAAVAVAESDDADAETVDADDADPAPDTVSADDADADSDTTVAALTDQVGEAVRLDGEIVSVRQTGGPTIFELRDETGVVDCAAFVEAGVRAYPDIEVGDVVRLDGEVEQRRGELQVETEALVALEGSARDAVTDRLADALTDRARPDELDPIGDHNTVAEMAESLLDVAEAIRRAILESRPVVIRHPATAAGYVAGAAIERAVLPLVREEHARSDAEYHYIVRRPLENAVYDMDDATNDATQMLQDRDRHDEKLPLFCFVGAGSTADSVDGLGLLGVYGAERIVLDAIAADPEISDVVEQVVTGDAADLSIGALTATLAAALNPEVSEEMQHLPAVSYWENTPAAYTEAAEQAGYDAEQVRHLREAIALEAYYQSYQDKRELITDLLFDDAGGLAGHIAEQFRQKLDDELATAQANLDRREHDDVGVAVLDTDQFTHRFDFPPTTLLLDELHYVERDEGAFLTIGVGMDELYLRSSQSLDVRAIAEAAAEAAPEADVTARGIREGRIEFLSGRREAAREAVIDAAVDRFE</sequence>
<evidence type="ECO:0000256" key="1">
    <source>
        <dbReference type="ARBA" id="ARBA00006767"/>
    </source>
</evidence>
<dbReference type="Gene3D" id="2.40.50.1010">
    <property type="match status" value="1"/>
</dbReference>
<dbReference type="InterPro" id="IPR050437">
    <property type="entry name" value="Ribos_protein_bS1-like"/>
</dbReference>
<name>A0A3A6Q316_9EURY</name>
<keyword evidence="3" id="KW-0687">Ribonucleoprotein</keyword>
<dbReference type="GO" id="GO:0005840">
    <property type="term" value="C:ribosome"/>
    <property type="evidence" value="ECO:0007669"/>
    <property type="project" value="UniProtKB-KW"/>
</dbReference>
<keyword evidence="7" id="KW-1185">Reference proteome</keyword>
<evidence type="ECO:0000256" key="2">
    <source>
        <dbReference type="ARBA" id="ARBA00022980"/>
    </source>
</evidence>
<feature type="region of interest" description="Disordered" evidence="4">
    <location>
        <begin position="251"/>
        <end position="282"/>
    </location>
</feature>
<dbReference type="InterPro" id="IPR003029">
    <property type="entry name" value="S1_domain"/>
</dbReference>
<dbReference type="SMART" id="SM00316">
    <property type="entry name" value="S1"/>
    <property type="match status" value="1"/>
</dbReference>
<evidence type="ECO:0000259" key="5">
    <source>
        <dbReference type="PROSITE" id="PS50126"/>
    </source>
</evidence>
<dbReference type="SUPFAM" id="SSF50249">
    <property type="entry name" value="Nucleic acid-binding proteins"/>
    <property type="match status" value="2"/>
</dbReference>
<dbReference type="Proteomes" id="UP000276588">
    <property type="component" value="Unassembled WGS sequence"/>
</dbReference>
<dbReference type="GO" id="GO:0003729">
    <property type="term" value="F:mRNA binding"/>
    <property type="evidence" value="ECO:0007669"/>
    <property type="project" value="TreeGrafter"/>
</dbReference>
<comment type="caution">
    <text evidence="6">The sequence shown here is derived from an EMBL/GenBank/DDBJ whole genome shotgun (WGS) entry which is preliminary data.</text>
</comment>
<dbReference type="GO" id="GO:0003677">
    <property type="term" value="F:DNA binding"/>
    <property type="evidence" value="ECO:0007669"/>
    <property type="project" value="UniProtKB-KW"/>
</dbReference>
<dbReference type="GO" id="GO:0003735">
    <property type="term" value="F:structural constituent of ribosome"/>
    <property type="evidence" value="ECO:0007669"/>
    <property type="project" value="TreeGrafter"/>
</dbReference>
<dbReference type="CDD" id="cd04487">
    <property type="entry name" value="RecJ_OBF2_like"/>
    <property type="match status" value="1"/>
</dbReference>
<dbReference type="GO" id="GO:1990904">
    <property type="term" value="C:ribonucleoprotein complex"/>
    <property type="evidence" value="ECO:0007669"/>
    <property type="project" value="UniProtKB-KW"/>
</dbReference>
<feature type="domain" description="S1 motif" evidence="5">
    <location>
        <begin position="39"/>
        <end position="104"/>
    </location>
</feature>
<dbReference type="PROSITE" id="PS50126">
    <property type="entry name" value="S1"/>
    <property type="match status" value="1"/>
</dbReference>
<reference evidence="6 7" key="1">
    <citation type="submission" date="2018-06" db="EMBL/GenBank/DDBJ databases">
        <title>Halonotius sp. F13-13 a new haloarchaeeon isolated from a solar saltern from Isla Cristina, Huelva, Spain.</title>
        <authorList>
            <person name="Duran-Viseras A."/>
            <person name="Sanchez-Porro C."/>
            <person name="Ventosa A."/>
        </authorList>
    </citation>
    <scope>NUCLEOTIDE SEQUENCE [LARGE SCALE GENOMIC DNA]</scope>
    <source>
        <strain evidence="6 7">F13-13</strain>
    </source>
</reference>
<keyword evidence="6" id="KW-0238">DNA-binding</keyword>
<dbReference type="EMBL" id="QKNY01000007">
    <property type="protein sequence ID" value="RJX43602.1"/>
    <property type="molecule type" value="Genomic_DNA"/>
</dbReference>